<keyword evidence="15" id="KW-1185">Reference proteome</keyword>
<dbReference type="EMBL" id="JBGFUD010005732">
    <property type="protein sequence ID" value="MFH4980554.1"/>
    <property type="molecule type" value="Genomic_DNA"/>
</dbReference>
<dbReference type="FunFam" id="3.40.640.10:FF:000010">
    <property type="entry name" value="Phosphoserine aminotransferase"/>
    <property type="match status" value="1"/>
</dbReference>
<dbReference type="NCBIfam" id="TIGR01364">
    <property type="entry name" value="serC_1"/>
    <property type="match status" value="1"/>
</dbReference>
<name>A0ABD6ETD4_9BILA</name>
<evidence type="ECO:0000256" key="1">
    <source>
        <dbReference type="ARBA" id="ARBA00001933"/>
    </source>
</evidence>
<dbReference type="PANTHER" id="PTHR43247">
    <property type="entry name" value="PHOSPHOSERINE AMINOTRANSFERASE"/>
    <property type="match status" value="1"/>
</dbReference>
<evidence type="ECO:0000256" key="7">
    <source>
        <dbReference type="ARBA" id="ARBA00022898"/>
    </source>
</evidence>
<evidence type="ECO:0000259" key="13">
    <source>
        <dbReference type="Pfam" id="PF00266"/>
    </source>
</evidence>
<keyword evidence="8 12" id="KW-0718">Serine biosynthesis</keyword>
<dbReference type="InterPro" id="IPR000192">
    <property type="entry name" value="Aminotrans_V_dom"/>
</dbReference>
<dbReference type="AlphaFoldDB" id="A0ABD6ETD4"/>
<evidence type="ECO:0000256" key="4">
    <source>
        <dbReference type="ARBA" id="ARBA00022576"/>
    </source>
</evidence>
<accession>A0ABD6ETD4</accession>
<comment type="cofactor">
    <cofactor evidence="1 11">
        <name>pyridoxal 5'-phosphate</name>
        <dbReference type="ChEBI" id="CHEBI:597326"/>
    </cofactor>
</comment>
<dbReference type="EC" id="2.6.1.52" evidence="12"/>
<dbReference type="Proteomes" id="UP001608902">
    <property type="component" value="Unassembled WGS sequence"/>
</dbReference>
<dbReference type="InterPro" id="IPR015424">
    <property type="entry name" value="PyrdxlP-dep_Trfase"/>
</dbReference>
<keyword evidence="6 12" id="KW-0808">Transferase</keyword>
<comment type="catalytic activity">
    <reaction evidence="9">
        <text>4-(phosphooxy)-L-threonine + 2-oxoglutarate = (R)-3-hydroxy-2-oxo-4-phosphooxybutanoate + L-glutamate</text>
        <dbReference type="Rhea" id="RHEA:16573"/>
        <dbReference type="ChEBI" id="CHEBI:16810"/>
        <dbReference type="ChEBI" id="CHEBI:29985"/>
        <dbReference type="ChEBI" id="CHEBI:58452"/>
        <dbReference type="ChEBI" id="CHEBI:58538"/>
        <dbReference type="EC" id="2.6.1.52"/>
    </reaction>
</comment>
<evidence type="ECO:0000313" key="15">
    <source>
        <dbReference type="Proteomes" id="UP001608902"/>
    </source>
</evidence>
<dbReference type="Pfam" id="PF00266">
    <property type="entry name" value="Aminotran_5"/>
    <property type="match status" value="1"/>
</dbReference>
<dbReference type="PANTHER" id="PTHR43247:SF1">
    <property type="entry name" value="PHOSPHOSERINE AMINOTRANSFERASE"/>
    <property type="match status" value="1"/>
</dbReference>
<comment type="pathway">
    <text evidence="2 12">Amino-acid biosynthesis; L-serine biosynthesis; L-serine from 3-phospho-D-glycerate: step 2/3.</text>
</comment>
<dbReference type="PIRSF" id="PIRSF000525">
    <property type="entry name" value="SerC"/>
    <property type="match status" value="1"/>
</dbReference>
<protein>
    <recommendedName>
        <fullName evidence="12">Phosphoserine aminotransferase</fullName>
        <ecNumber evidence="12">2.6.1.52</ecNumber>
    </recommendedName>
</protein>
<dbReference type="NCBIfam" id="NF003764">
    <property type="entry name" value="PRK05355.1"/>
    <property type="match status" value="1"/>
</dbReference>
<evidence type="ECO:0000256" key="12">
    <source>
        <dbReference type="RuleBase" id="RU004505"/>
    </source>
</evidence>
<dbReference type="GO" id="GO:0004648">
    <property type="term" value="F:O-phospho-L-serine:2-oxoglutarate aminotransferase activity"/>
    <property type="evidence" value="ECO:0007669"/>
    <property type="project" value="UniProtKB-EC"/>
</dbReference>
<keyword evidence="4 12" id="KW-0032">Aminotransferase</keyword>
<evidence type="ECO:0000256" key="10">
    <source>
        <dbReference type="ARBA" id="ARBA00049007"/>
    </source>
</evidence>
<dbReference type="InterPro" id="IPR015421">
    <property type="entry name" value="PyrdxlP-dep_Trfase_major"/>
</dbReference>
<dbReference type="Gene3D" id="3.90.1150.10">
    <property type="entry name" value="Aspartate Aminotransferase, domain 1"/>
    <property type="match status" value="1"/>
</dbReference>
<dbReference type="FunFam" id="3.90.1150.10:FF:000006">
    <property type="entry name" value="Phosphoserine aminotransferase"/>
    <property type="match status" value="1"/>
</dbReference>
<evidence type="ECO:0000256" key="5">
    <source>
        <dbReference type="ARBA" id="ARBA00022605"/>
    </source>
</evidence>
<organism evidence="14 15">
    <name type="scientific">Gnathostoma spinigerum</name>
    <dbReference type="NCBI Taxonomy" id="75299"/>
    <lineage>
        <taxon>Eukaryota</taxon>
        <taxon>Metazoa</taxon>
        <taxon>Ecdysozoa</taxon>
        <taxon>Nematoda</taxon>
        <taxon>Chromadorea</taxon>
        <taxon>Rhabditida</taxon>
        <taxon>Spirurina</taxon>
        <taxon>Gnathostomatomorpha</taxon>
        <taxon>Gnathostomatoidea</taxon>
        <taxon>Gnathostomatidae</taxon>
        <taxon>Gnathostoma</taxon>
    </lineage>
</organism>
<comment type="similarity">
    <text evidence="3">Belongs to the class-V pyridoxal-phosphate-dependent aminotransferase family. SerC subfamily.</text>
</comment>
<gene>
    <name evidence="14" type="ORF">AB6A40_007263</name>
</gene>
<evidence type="ECO:0000256" key="8">
    <source>
        <dbReference type="ARBA" id="ARBA00023299"/>
    </source>
</evidence>
<sequence>MKSKVINYGAGPAKIPEEVMAKARDEFLEYAGTGVSVLEMSHRSVDFTSMKMETEKLLREQMSIPDEFDVLFMQGGGSGQFAAIPLNLKGNKSSADYAVTGAWSAKAASEATKYLTVNEVFKPTKPYVTIPEYSTWQRSDEAAYLYYCHNETVHGIEFHNPPETFANVPLVADVSSDILSGPFSFKNHGVVFAGTQKNLGMAGLTILIVRKDLLGKESQMTPSVMNYNVMAMNKSNYNTPCVYGIYLTKLILEWIRDLGGVHTLYERNMAKSSYIYNIIDSSNGFYTCPVDKKYRSIMNIPFRIGGTAANEELEKKFLVGAIDRGMIGLKGHRSVGGIRASLYNAITIKEATQLGDYMLEFMEER</sequence>
<evidence type="ECO:0000256" key="9">
    <source>
        <dbReference type="ARBA" id="ARBA00047630"/>
    </source>
</evidence>
<dbReference type="InterPro" id="IPR022278">
    <property type="entry name" value="Pser_aminoTfrase"/>
</dbReference>
<comment type="catalytic activity">
    <reaction evidence="10 12">
        <text>O-phospho-L-serine + 2-oxoglutarate = 3-phosphooxypyruvate + L-glutamate</text>
        <dbReference type="Rhea" id="RHEA:14329"/>
        <dbReference type="ChEBI" id="CHEBI:16810"/>
        <dbReference type="ChEBI" id="CHEBI:18110"/>
        <dbReference type="ChEBI" id="CHEBI:29985"/>
        <dbReference type="ChEBI" id="CHEBI:57524"/>
        <dbReference type="EC" id="2.6.1.52"/>
    </reaction>
</comment>
<proteinExistence type="inferred from homology"/>
<evidence type="ECO:0000256" key="6">
    <source>
        <dbReference type="ARBA" id="ARBA00022679"/>
    </source>
</evidence>
<dbReference type="InterPro" id="IPR020578">
    <property type="entry name" value="Aminotrans_V_PyrdxlP_BS"/>
</dbReference>
<dbReference type="SUPFAM" id="SSF53383">
    <property type="entry name" value="PLP-dependent transferases"/>
    <property type="match status" value="1"/>
</dbReference>
<dbReference type="GO" id="GO:0006564">
    <property type="term" value="P:L-serine biosynthetic process"/>
    <property type="evidence" value="ECO:0007669"/>
    <property type="project" value="UniProtKB-KW"/>
</dbReference>
<dbReference type="Gene3D" id="3.40.640.10">
    <property type="entry name" value="Type I PLP-dependent aspartate aminotransferase-like (Major domain)"/>
    <property type="match status" value="1"/>
</dbReference>
<evidence type="ECO:0000256" key="2">
    <source>
        <dbReference type="ARBA" id="ARBA00005099"/>
    </source>
</evidence>
<evidence type="ECO:0000313" key="14">
    <source>
        <dbReference type="EMBL" id="MFH4980554.1"/>
    </source>
</evidence>
<reference evidence="14 15" key="1">
    <citation type="submission" date="2024-08" db="EMBL/GenBank/DDBJ databases">
        <title>Gnathostoma spinigerum genome.</title>
        <authorList>
            <person name="Gonzalez-Bertolin B."/>
            <person name="Monzon S."/>
            <person name="Zaballos A."/>
            <person name="Jimenez P."/>
            <person name="Dekumyoy P."/>
            <person name="Varona S."/>
            <person name="Cuesta I."/>
            <person name="Sumanam S."/>
            <person name="Adisakwattana P."/>
            <person name="Gasser R.B."/>
            <person name="Hernandez-Gonzalez A."/>
            <person name="Young N.D."/>
            <person name="Perteguer M.J."/>
        </authorList>
    </citation>
    <scope>NUCLEOTIDE SEQUENCE [LARGE SCALE GENOMIC DNA]</scope>
    <source>
        <strain evidence="14">AL3</strain>
        <tissue evidence="14">Liver</tissue>
    </source>
</reference>
<dbReference type="PROSITE" id="PS00595">
    <property type="entry name" value="AA_TRANSFER_CLASS_5"/>
    <property type="match status" value="1"/>
</dbReference>
<dbReference type="HAMAP" id="MF_00160">
    <property type="entry name" value="SerC_aminotrans_5"/>
    <property type="match status" value="1"/>
</dbReference>
<feature type="domain" description="Aminotransferase class V" evidence="13">
    <location>
        <begin position="7"/>
        <end position="353"/>
    </location>
</feature>
<comment type="caution">
    <text evidence="14">The sequence shown here is derived from an EMBL/GenBank/DDBJ whole genome shotgun (WGS) entry which is preliminary data.</text>
</comment>
<evidence type="ECO:0000256" key="3">
    <source>
        <dbReference type="ARBA" id="ARBA00006904"/>
    </source>
</evidence>
<keyword evidence="5 12" id="KW-0028">Amino-acid biosynthesis</keyword>
<dbReference type="InterPro" id="IPR015422">
    <property type="entry name" value="PyrdxlP-dep_Trfase_small"/>
</dbReference>
<evidence type="ECO:0000256" key="11">
    <source>
        <dbReference type="RuleBase" id="RU004504"/>
    </source>
</evidence>
<keyword evidence="7" id="KW-0663">Pyridoxal phosphate</keyword>